<evidence type="ECO:0000256" key="4">
    <source>
        <dbReference type="RuleBase" id="RU368009"/>
    </source>
</evidence>
<dbReference type="GO" id="GO:0005634">
    <property type="term" value="C:nucleus"/>
    <property type="evidence" value="ECO:0007669"/>
    <property type="project" value="TreeGrafter"/>
</dbReference>
<accession>A0A8H2ZHE6</accession>
<dbReference type="Pfam" id="PF00899">
    <property type="entry name" value="ThiF"/>
    <property type="match status" value="1"/>
</dbReference>
<gene>
    <name evidence="6" type="ORF">KABA2_01S04950</name>
</gene>
<evidence type="ECO:0000313" key="7">
    <source>
        <dbReference type="Proteomes" id="UP000644660"/>
    </source>
</evidence>
<dbReference type="GO" id="GO:0019781">
    <property type="term" value="F:NEDD8 activating enzyme activity"/>
    <property type="evidence" value="ECO:0007669"/>
    <property type="project" value="UniProtKB-UniRule"/>
</dbReference>
<evidence type="ECO:0000256" key="3">
    <source>
        <dbReference type="ARBA" id="ARBA00022840"/>
    </source>
</evidence>
<evidence type="ECO:0000256" key="1">
    <source>
        <dbReference type="ARBA" id="ARBA00022741"/>
    </source>
</evidence>
<keyword evidence="1 4" id="KW-0547">Nucleotide-binding</keyword>
<dbReference type="PANTHER" id="PTHR10953">
    <property type="entry name" value="UBIQUITIN-ACTIVATING ENZYME E1"/>
    <property type="match status" value="1"/>
</dbReference>
<evidence type="ECO:0000313" key="6">
    <source>
        <dbReference type="EMBL" id="CAB4252054.1"/>
    </source>
</evidence>
<comment type="similarity">
    <text evidence="4">Belongs to the ubiquitin-activating E1 family. UBA3 subfamily.</text>
</comment>
<dbReference type="AlphaFoldDB" id="A0A8H2ZHE6"/>
<dbReference type="GO" id="GO:0005524">
    <property type="term" value="F:ATP binding"/>
    <property type="evidence" value="ECO:0007669"/>
    <property type="project" value="UniProtKB-UniRule"/>
</dbReference>
<dbReference type="Gene3D" id="1.10.10.520">
    <property type="entry name" value="Ubiquitin activating enzymes (Uba3). Chain: B, domain 2"/>
    <property type="match status" value="1"/>
</dbReference>
<proteinExistence type="inferred from homology"/>
<dbReference type="Proteomes" id="UP000644660">
    <property type="component" value="Unassembled WGS sequence"/>
</dbReference>
<comment type="pathway">
    <text evidence="4">Protein modification; protein neddylation.</text>
</comment>
<dbReference type="Gene3D" id="3.40.50.720">
    <property type="entry name" value="NAD(P)-binding Rossmann-like Domain"/>
    <property type="match status" value="1"/>
</dbReference>
<dbReference type="InterPro" id="IPR023318">
    <property type="entry name" value="Ub_act_enz_dom_a_sf"/>
</dbReference>
<dbReference type="EMBL" id="CAEFZW010000001">
    <property type="protein sequence ID" value="CAB4252054.1"/>
    <property type="molecule type" value="Genomic_DNA"/>
</dbReference>
<keyword evidence="3 4" id="KW-0067">ATP-binding</keyword>
<protein>
    <recommendedName>
        <fullName evidence="4">NEDD8-activating enzyme E1 catalytic subunit</fullName>
        <ecNumber evidence="4">6.2.1.64</ecNumber>
    </recommendedName>
</protein>
<dbReference type="EC" id="6.2.1.64" evidence="4"/>
<comment type="function">
    <text evidence="4">Catalytic subunit of the dimeric E1 enzyme, which activates NEDD8.</text>
</comment>
<reference evidence="6 7" key="1">
    <citation type="submission" date="2020-05" db="EMBL/GenBank/DDBJ databases">
        <authorList>
            <person name="Casaregola S."/>
            <person name="Devillers H."/>
            <person name="Grondin C."/>
        </authorList>
    </citation>
    <scope>NUCLEOTIDE SEQUENCE [LARGE SCALE GENOMIC DNA]</scope>
    <source>
        <strain evidence="6 7">CLIB 1767</strain>
    </source>
</reference>
<keyword evidence="4" id="KW-0436">Ligase</keyword>
<feature type="domain" description="THIF-type NAD/FAD binding fold" evidence="5">
    <location>
        <begin position="2"/>
        <end position="287"/>
    </location>
</feature>
<name>A0A8H2ZHE6_9SACH</name>
<dbReference type="UniPathway" id="UPA00885"/>
<dbReference type="GO" id="GO:0005737">
    <property type="term" value="C:cytoplasm"/>
    <property type="evidence" value="ECO:0007669"/>
    <property type="project" value="TreeGrafter"/>
</dbReference>
<keyword evidence="7" id="KW-1185">Reference proteome</keyword>
<dbReference type="InterPro" id="IPR035985">
    <property type="entry name" value="Ubiquitin-activating_enz"/>
</dbReference>
<organism evidence="6 7">
    <name type="scientific">Maudiozyma barnettii</name>
    <dbReference type="NCBI Taxonomy" id="61262"/>
    <lineage>
        <taxon>Eukaryota</taxon>
        <taxon>Fungi</taxon>
        <taxon>Dikarya</taxon>
        <taxon>Ascomycota</taxon>
        <taxon>Saccharomycotina</taxon>
        <taxon>Saccharomycetes</taxon>
        <taxon>Saccharomycetales</taxon>
        <taxon>Saccharomycetaceae</taxon>
        <taxon>Maudiozyma</taxon>
    </lineage>
</organism>
<evidence type="ECO:0000259" key="5">
    <source>
        <dbReference type="Pfam" id="PF00899"/>
    </source>
</evidence>
<dbReference type="SUPFAM" id="SSF69572">
    <property type="entry name" value="Activating enzymes of the ubiquitin-like proteins"/>
    <property type="match status" value="1"/>
</dbReference>
<dbReference type="GeneID" id="64855173"/>
<dbReference type="PANTHER" id="PTHR10953:SF6">
    <property type="entry name" value="NEDD8-ACTIVATING ENZYME E1 CATALYTIC SUBUNIT"/>
    <property type="match status" value="1"/>
</dbReference>
<dbReference type="InterPro" id="IPR000594">
    <property type="entry name" value="ThiF_NAD_FAD-bd"/>
</dbReference>
<dbReference type="InterPro" id="IPR045886">
    <property type="entry name" value="ThiF/MoeB/HesA"/>
</dbReference>
<comment type="catalytic activity">
    <reaction evidence="4">
        <text>ATP + [NEDD8 protein] + [E1 NEDD8-activating enzyme]-L-cysteine = AMP + diphosphate + [E1 NEDD8-activating enzyme]-S-[NEDD8 protein]-yl-L-cysteine.</text>
        <dbReference type="EC" id="6.2.1.64"/>
    </reaction>
</comment>
<dbReference type="RefSeq" id="XP_041404093.1">
    <property type="nucleotide sequence ID" value="XM_041548159.1"/>
</dbReference>
<dbReference type="GO" id="GO:0045116">
    <property type="term" value="P:protein neddylation"/>
    <property type="evidence" value="ECO:0007669"/>
    <property type="project" value="UniProtKB-UniRule"/>
</dbReference>
<sequence length="315" mass="35471">MNCSVLILGAGGLGCEILKNLVMCKISSIHIIDMDTIELTNLNRQFLFSDEDIGKPKATTAIKYIETHFPNIPIRLIPLVCDLTTLNIEFYEQFDFIISGLDAIKPRRFINEIIIQIVCKSTFEKVIPFIDGGTEGLKGHVKTILPGFTACWECSINTLPKGQDTLPMCTIINNPRNLKHVIEYVITIIYPLDSIKWDDVFADDKSDKIYQNILDASFTRAKEFNIDTSELNLAYVMGVIKRIIPSVSTMNAMIAANTCNEFLKIYHDMIEITDSGTIQANNFTILNGAEGCFSYSFQYERLKNCSACSKLYPQT</sequence>
<dbReference type="OrthoDB" id="10255449at2759"/>
<comment type="caution">
    <text evidence="6">The sequence shown here is derived from an EMBL/GenBank/DDBJ whole genome shotgun (WGS) entry which is preliminary data.</text>
</comment>
<evidence type="ECO:0000256" key="2">
    <source>
        <dbReference type="ARBA" id="ARBA00022786"/>
    </source>
</evidence>
<keyword evidence="2 4" id="KW-0833">Ubl conjugation pathway</keyword>